<dbReference type="RefSeq" id="WP_012186377.1">
    <property type="nucleotide sequence ID" value="NC_009954.1"/>
</dbReference>
<evidence type="ECO:0000256" key="5">
    <source>
        <dbReference type="ARBA" id="ARBA00022679"/>
    </source>
</evidence>
<keyword evidence="7" id="KW-0119">Carbohydrate metabolism</keyword>
<evidence type="ECO:0000256" key="1">
    <source>
        <dbReference type="ARBA" id="ARBA00001933"/>
    </source>
</evidence>
<dbReference type="InterPro" id="IPR000811">
    <property type="entry name" value="Glyco_trans_35"/>
</dbReference>
<sequence length="509" mass="58558">MVIVSVTPEIGLDEGYTYSGGLGVLEGDKFYAMARMNKPYVVITLLYNNGYVDYIFDNNNNPVPVPQRHSKTFRSMLNPAGYLRINLKDTEVYVSVLEYRLNNAKVVFLSPQSPRWAYDLVDRLYIENDIDSKFYKYALLAKGAAEYIRSRIGLRNVDVIDLQEAYTAMLPLVLPLPPQKYRIIIHTPGPWGHPSFPAELFRREFGFRFFEDPVILTELGLSMSSEVIVVSKKMRDVVSKVIPHHMHKVRAVTNGVDVIRWVDGRVLKAYMEGGLNIDALSRIKREMASELEAYLSKYKPGLRINDSLTVAWIRRLTRYKRPDFILRFIEENPQRDDVVFVLGGKAHPFDEWGLSMMRRFRELAAKYSNVVYIHDYDISVAKNILPKVKLLLFTPFPGWEASGTSFMKSSMNGTPTLASRDGAVPELITDGFNGWLFGFDERYLVDIGSDPRANEINEKEYSEFSYKLNQVIQLYYNNRDEYWKVAVNASLTLISNADIVNTLKQYYKL</sequence>
<dbReference type="InterPro" id="IPR052182">
    <property type="entry name" value="Glycogen/Maltodextrin_Phosph"/>
</dbReference>
<accession>A8M8T9</accession>
<dbReference type="SUPFAM" id="SSF53756">
    <property type="entry name" value="UDP-Glycosyltransferase/glycogen phosphorylase"/>
    <property type="match status" value="1"/>
</dbReference>
<dbReference type="HOGENOM" id="CLU_552792_0_0_2"/>
<evidence type="ECO:0000256" key="6">
    <source>
        <dbReference type="ARBA" id="ARBA00022898"/>
    </source>
</evidence>
<dbReference type="InterPro" id="IPR035090">
    <property type="entry name" value="Pyridoxal_P_attach_site"/>
</dbReference>
<dbReference type="GeneID" id="5710428"/>
<dbReference type="PANTHER" id="PTHR42655:SF1">
    <property type="entry name" value="GLYCOGEN PHOSPHORYLASE"/>
    <property type="match status" value="1"/>
</dbReference>
<dbReference type="Gene3D" id="3.40.50.2000">
    <property type="entry name" value="Glycogen Phosphorylase B"/>
    <property type="match status" value="1"/>
</dbReference>
<keyword evidence="6" id="KW-0663">Pyridoxal phosphate</keyword>
<dbReference type="GO" id="GO:0008184">
    <property type="term" value="F:glycogen phosphorylase activity"/>
    <property type="evidence" value="ECO:0007669"/>
    <property type="project" value="InterPro"/>
</dbReference>
<dbReference type="eggNOG" id="arCOG01421">
    <property type="taxonomic scope" value="Archaea"/>
</dbReference>
<evidence type="ECO:0000256" key="7">
    <source>
        <dbReference type="ARBA" id="ARBA00023277"/>
    </source>
</evidence>
<proteinExistence type="inferred from homology"/>
<dbReference type="GO" id="GO:0005975">
    <property type="term" value="P:carbohydrate metabolic process"/>
    <property type="evidence" value="ECO:0007669"/>
    <property type="project" value="InterPro"/>
</dbReference>
<evidence type="ECO:0000313" key="9">
    <source>
        <dbReference type="Proteomes" id="UP000001137"/>
    </source>
</evidence>
<evidence type="ECO:0000256" key="4">
    <source>
        <dbReference type="ARBA" id="ARBA00022676"/>
    </source>
</evidence>
<dbReference type="STRING" id="397948.Cmaq_1332"/>
<dbReference type="CAZy" id="GT35">
    <property type="family name" value="Glycosyltransferase Family 35"/>
</dbReference>
<comment type="cofactor">
    <cofactor evidence="1">
        <name>pyridoxal 5'-phosphate</name>
        <dbReference type="ChEBI" id="CHEBI:597326"/>
    </cofactor>
</comment>
<reference evidence="8 9" key="1">
    <citation type="submission" date="2007-10" db="EMBL/GenBank/DDBJ databases">
        <title>Complete sequence of Caldivirga maquilingensis IC-167.</title>
        <authorList>
            <consortium name="US DOE Joint Genome Institute"/>
            <person name="Copeland A."/>
            <person name="Lucas S."/>
            <person name="Lapidus A."/>
            <person name="Barry K."/>
            <person name="Glavina del Rio T."/>
            <person name="Dalin E."/>
            <person name="Tice H."/>
            <person name="Pitluck S."/>
            <person name="Saunders E."/>
            <person name="Brettin T."/>
            <person name="Bruce D."/>
            <person name="Detter J.C."/>
            <person name="Han C."/>
            <person name="Schmutz J."/>
            <person name="Larimer F."/>
            <person name="Land M."/>
            <person name="Hauser L."/>
            <person name="Kyrpides N."/>
            <person name="Ivanova N."/>
            <person name="Biddle J.F."/>
            <person name="Zhang Z."/>
            <person name="Fitz-Gibbon S.T."/>
            <person name="Lowe T.M."/>
            <person name="Saltikov C."/>
            <person name="House C.H."/>
            <person name="Richardson P."/>
        </authorList>
    </citation>
    <scope>NUCLEOTIDE SEQUENCE [LARGE SCALE GENOMIC DNA]</scope>
    <source>
        <strain evidence="9">ATCC 700844 / DSM 13496 / JCM 10307 / IC-167</strain>
    </source>
</reference>
<dbReference type="AlphaFoldDB" id="A8M8T9"/>
<dbReference type="Pfam" id="PF00343">
    <property type="entry name" value="Phosphorylase"/>
    <property type="match status" value="1"/>
</dbReference>
<dbReference type="Proteomes" id="UP000001137">
    <property type="component" value="Chromosome"/>
</dbReference>
<dbReference type="EMBL" id="CP000852">
    <property type="protein sequence ID" value="ABW02158.1"/>
    <property type="molecule type" value="Genomic_DNA"/>
</dbReference>
<dbReference type="PANTHER" id="PTHR42655">
    <property type="entry name" value="GLYCOGEN PHOSPHORYLASE"/>
    <property type="match status" value="1"/>
</dbReference>
<dbReference type="PROSITE" id="PS00102">
    <property type="entry name" value="PHOSPHORYLASE"/>
    <property type="match status" value="1"/>
</dbReference>
<protein>
    <recommendedName>
        <fullName evidence="3">glycogen phosphorylase</fullName>
        <ecNumber evidence="3">2.4.1.1</ecNumber>
    </recommendedName>
</protein>
<keyword evidence="5 8" id="KW-0808">Transferase</keyword>
<dbReference type="KEGG" id="cma:Cmaq_1332"/>
<gene>
    <name evidence="8" type="ordered locus">Cmaq_1332</name>
</gene>
<evidence type="ECO:0000313" key="8">
    <source>
        <dbReference type="EMBL" id="ABW02158.1"/>
    </source>
</evidence>
<evidence type="ECO:0000256" key="2">
    <source>
        <dbReference type="ARBA" id="ARBA00006047"/>
    </source>
</evidence>
<name>A8M8T9_CALMQ</name>
<evidence type="ECO:0000256" key="3">
    <source>
        <dbReference type="ARBA" id="ARBA00012591"/>
    </source>
</evidence>
<keyword evidence="9" id="KW-1185">Reference proteome</keyword>
<keyword evidence="4" id="KW-0328">Glycosyltransferase</keyword>
<comment type="similarity">
    <text evidence="2">Belongs to the glycogen phosphorylase family.</text>
</comment>
<dbReference type="EC" id="2.4.1.1" evidence="3"/>
<organism evidence="8 9">
    <name type="scientific">Caldivirga maquilingensis (strain ATCC 700844 / DSM 13496 / JCM 10307 / IC-167)</name>
    <dbReference type="NCBI Taxonomy" id="397948"/>
    <lineage>
        <taxon>Archaea</taxon>
        <taxon>Thermoproteota</taxon>
        <taxon>Thermoprotei</taxon>
        <taxon>Thermoproteales</taxon>
        <taxon>Thermoproteaceae</taxon>
        <taxon>Caldivirga</taxon>
    </lineage>
</organism>